<dbReference type="SMART" id="SM00729">
    <property type="entry name" value="Elp3"/>
    <property type="match status" value="1"/>
</dbReference>
<dbReference type="GO" id="GO:0016740">
    <property type="term" value="F:transferase activity"/>
    <property type="evidence" value="ECO:0007669"/>
    <property type="project" value="TreeGrafter"/>
</dbReference>
<dbReference type="PANTHER" id="PTHR43726:SF1">
    <property type="entry name" value="BIOTIN SYNTHASE"/>
    <property type="match status" value="1"/>
</dbReference>
<dbReference type="InterPro" id="IPR007197">
    <property type="entry name" value="rSAM"/>
</dbReference>
<keyword evidence="2 7" id="KW-0949">S-adenosyl-L-methionine</keyword>
<dbReference type="SFLD" id="SFLDG01060">
    <property type="entry name" value="BATS_domain_containing"/>
    <property type="match status" value="1"/>
</dbReference>
<protein>
    <submittedName>
        <fullName evidence="10">[FeFe] hydrogenase H-cluster radical SAM maturase HydE</fullName>
    </submittedName>
</protein>
<evidence type="ECO:0000256" key="8">
    <source>
        <dbReference type="PIRSR" id="PIRSR004762-2"/>
    </source>
</evidence>
<gene>
    <name evidence="10" type="primary">hydE</name>
    <name evidence="10" type="ORF">IAD32_09230</name>
</gene>
<feature type="binding site" evidence="7">
    <location>
        <position position="63"/>
    </location>
    <ligand>
        <name>[4Fe-4S] cluster</name>
        <dbReference type="ChEBI" id="CHEBI:49883"/>
        <note>4Fe-4S-S-AdoMet</note>
    </ligand>
</feature>
<evidence type="ECO:0000313" key="10">
    <source>
        <dbReference type="EMBL" id="HIQ81434.1"/>
    </source>
</evidence>
<dbReference type="EMBL" id="DVFW01000048">
    <property type="protein sequence ID" value="HIQ81434.1"/>
    <property type="molecule type" value="Genomic_DNA"/>
</dbReference>
<dbReference type="SFLD" id="SFLDF00348">
    <property type="entry name" value="FeFe_hydrogenase_maturase_(Hyd"/>
    <property type="match status" value="1"/>
</dbReference>
<evidence type="ECO:0000256" key="3">
    <source>
        <dbReference type="ARBA" id="ARBA00022723"/>
    </source>
</evidence>
<dbReference type="InterPro" id="IPR006638">
    <property type="entry name" value="Elp3/MiaA/NifB-like_rSAM"/>
</dbReference>
<comment type="caution">
    <text evidence="10">The sequence shown here is derived from an EMBL/GenBank/DDBJ whole genome shotgun (WGS) entry which is preliminary data.</text>
</comment>
<dbReference type="InterPro" id="IPR010722">
    <property type="entry name" value="BATS_dom"/>
</dbReference>
<dbReference type="SMART" id="SM00876">
    <property type="entry name" value="BATS"/>
    <property type="match status" value="1"/>
</dbReference>
<evidence type="ECO:0000259" key="9">
    <source>
        <dbReference type="PROSITE" id="PS51918"/>
    </source>
</evidence>
<reference evidence="10" key="1">
    <citation type="submission" date="2020-10" db="EMBL/GenBank/DDBJ databases">
        <authorList>
            <person name="Gilroy R."/>
        </authorList>
    </citation>
    <scope>NUCLEOTIDE SEQUENCE</scope>
    <source>
        <strain evidence="10">ChiSjej1B19-3389</strain>
    </source>
</reference>
<dbReference type="Gene3D" id="3.20.20.70">
    <property type="entry name" value="Aldolase class I"/>
    <property type="match status" value="1"/>
</dbReference>
<dbReference type="InterPro" id="IPR024021">
    <property type="entry name" value="FeFe-hyd_HydE_rSAM"/>
</dbReference>
<feature type="binding site" evidence="7">
    <location>
        <position position="70"/>
    </location>
    <ligand>
        <name>[4Fe-4S] cluster</name>
        <dbReference type="ChEBI" id="CHEBI:49883"/>
        <note>4Fe-4S-S-AdoMet</note>
    </ligand>
</feature>
<dbReference type="NCBIfam" id="TIGR03956">
    <property type="entry name" value="rSAM_HydE"/>
    <property type="match status" value="1"/>
</dbReference>
<dbReference type="PIRSF" id="PIRSF004762">
    <property type="entry name" value="CHP00423"/>
    <property type="match status" value="1"/>
</dbReference>
<name>A0A9D0ZLC3_9FIRM</name>
<dbReference type="GO" id="GO:0042364">
    <property type="term" value="P:water-soluble vitamin biosynthetic process"/>
    <property type="evidence" value="ECO:0007669"/>
    <property type="project" value="UniProtKB-ARBA"/>
</dbReference>
<keyword evidence="1 7" id="KW-0004">4Fe-4S</keyword>
<dbReference type="Pfam" id="PF04055">
    <property type="entry name" value="Radical_SAM"/>
    <property type="match status" value="1"/>
</dbReference>
<feature type="binding site" evidence="8">
    <location>
        <position position="163"/>
    </location>
    <ligand>
        <name>S-adenosyl-L-methionine</name>
        <dbReference type="ChEBI" id="CHEBI:59789"/>
    </ligand>
</feature>
<accession>A0A9D0ZLC3</accession>
<dbReference type="InterPro" id="IPR034422">
    <property type="entry name" value="HydE/PylB-like"/>
</dbReference>
<dbReference type="SFLD" id="SFLDS00029">
    <property type="entry name" value="Radical_SAM"/>
    <property type="match status" value="1"/>
</dbReference>
<dbReference type="AlphaFoldDB" id="A0A9D0ZLC3"/>
<comment type="cofactor">
    <cofactor evidence="7">
        <name>[4Fe-4S] cluster</name>
        <dbReference type="ChEBI" id="CHEBI:49883"/>
    </cofactor>
    <text evidence="7">Binds 1 [4Fe-4S] cluster. The cluster is coordinated with 3 cysteines and an exchangeable S-adenosyl-L-methionine.</text>
</comment>
<organism evidence="10 11">
    <name type="scientific">Candidatus Scatavimonas merdigallinarum</name>
    <dbReference type="NCBI Taxonomy" id="2840914"/>
    <lineage>
        <taxon>Bacteria</taxon>
        <taxon>Bacillati</taxon>
        <taxon>Bacillota</taxon>
        <taxon>Clostridia</taxon>
        <taxon>Eubacteriales</taxon>
        <taxon>Oscillospiraceae</taxon>
        <taxon>Oscillospiraceae incertae sedis</taxon>
        <taxon>Candidatus Scatavimonas</taxon>
    </lineage>
</organism>
<evidence type="ECO:0000256" key="2">
    <source>
        <dbReference type="ARBA" id="ARBA00022691"/>
    </source>
</evidence>
<dbReference type="Proteomes" id="UP000886787">
    <property type="component" value="Unassembled WGS sequence"/>
</dbReference>
<dbReference type="GO" id="GO:0051539">
    <property type="term" value="F:4 iron, 4 sulfur cluster binding"/>
    <property type="evidence" value="ECO:0007669"/>
    <property type="project" value="UniProtKB-KW"/>
</dbReference>
<dbReference type="InterPro" id="IPR058240">
    <property type="entry name" value="rSAM_sf"/>
</dbReference>
<proteinExistence type="predicted"/>
<feature type="binding site" evidence="8">
    <location>
        <position position="183"/>
    </location>
    <ligand>
        <name>S-adenosyl-L-methionine</name>
        <dbReference type="ChEBI" id="CHEBI:59789"/>
    </ligand>
</feature>
<dbReference type="InterPro" id="IPR013785">
    <property type="entry name" value="Aldolase_TIM"/>
</dbReference>
<feature type="binding site" evidence="8">
    <location>
        <position position="138"/>
    </location>
    <ligand>
        <name>(3R)-3-methyl-D-ornithine</name>
        <dbReference type="ChEBI" id="CHEBI:64642"/>
    </ligand>
</feature>
<feature type="binding site" evidence="7">
    <location>
        <position position="67"/>
    </location>
    <ligand>
        <name>[4Fe-4S] cluster</name>
        <dbReference type="ChEBI" id="CHEBI:49883"/>
        <note>4Fe-4S-S-AdoMet</note>
    </ligand>
</feature>
<sequence>MQALVDKLYKQHILTADEFHLLLAHYQDAKLCEFLFSCARAVSNMHFGNKIYIRGLIEISNYCQNNCYYCGIRAGNRHVQRYRLSKEEILSCCRQGYALGFRTFVLQGGEDPYYTDDTLCEIVSAIKAMYSDCAVTLSLGERTRESYQRLYESGADRYLLRHETADPLHYSRLHPKNLSLTKRISCLFDLKEIGYQTGTGFMVGSPYQTNATLIQDLLFIQKLSPQMVGIGPFIPHTQTPFANKPQGSVQLCLFLIALLRLMLPNALLPATTALGTAEKSGRCKGILAGANVVMPNLSPIYRRAQYELYDNKISADEEAAEGLALLKKQLAGIGYTVVVDRGDFEPT</sequence>
<dbReference type="SFLD" id="SFLDG01280">
    <property type="entry name" value="HydE/PylB-like"/>
    <property type="match status" value="1"/>
</dbReference>
<dbReference type="PANTHER" id="PTHR43726">
    <property type="entry name" value="3-METHYLORNITHINE SYNTHASE"/>
    <property type="match status" value="1"/>
</dbReference>
<comment type="cofactor">
    <cofactor evidence="6">
        <name>[2Fe-2S] cluster</name>
        <dbReference type="ChEBI" id="CHEBI:190135"/>
    </cofactor>
</comment>
<feature type="domain" description="Radical SAM core" evidence="9">
    <location>
        <begin position="49"/>
        <end position="271"/>
    </location>
</feature>
<evidence type="ECO:0000256" key="7">
    <source>
        <dbReference type="PIRSR" id="PIRSR004762-1"/>
    </source>
</evidence>
<evidence type="ECO:0000256" key="6">
    <source>
        <dbReference type="ARBA" id="ARBA00034078"/>
    </source>
</evidence>
<evidence type="ECO:0000313" key="11">
    <source>
        <dbReference type="Proteomes" id="UP000886787"/>
    </source>
</evidence>
<keyword evidence="5 7" id="KW-0411">Iron-sulfur</keyword>
<reference evidence="10" key="2">
    <citation type="journal article" date="2021" name="PeerJ">
        <title>Extensive microbial diversity within the chicken gut microbiome revealed by metagenomics and culture.</title>
        <authorList>
            <person name="Gilroy R."/>
            <person name="Ravi A."/>
            <person name="Getino M."/>
            <person name="Pursley I."/>
            <person name="Horton D.L."/>
            <person name="Alikhan N.F."/>
            <person name="Baker D."/>
            <person name="Gharbi K."/>
            <person name="Hall N."/>
            <person name="Watson M."/>
            <person name="Adriaenssens E.M."/>
            <person name="Foster-Nyarko E."/>
            <person name="Jarju S."/>
            <person name="Secka A."/>
            <person name="Antonio M."/>
            <person name="Oren A."/>
            <person name="Chaudhuri R.R."/>
            <person name="La Ragione R."/>
            <person name="Hildebrand F."/>
            <person name="Pallen M.J."/>
        </authorList>
    </citation>
    <scope>NUCLEOTIDE SEQUENCE</scope>
    <source>
        <strain evidence="10">ChiSjej1B19-3389</strain>
    </source>
</reference>
<evidence type="ECO:0000256" key="4">
    <source>
        <dbReference type="ARBA" id="ARBA00023004"/>
    </source>
</evidence>
<dbReference type="SUPFAM" id="SSF102114">
    <property type="entry name" value="Radical SAM enzymes"/>
    <property type="match status" value="1"/>
</dbReference>
<dbReference type="CDD" id="cd01335">
    <property type="entry name" value="Radical_SAM"/>
    <property type="match status" value="1"/>
</dbReference>
<dbReference type="GO" id="GO:0044272">
    <property type="term" value="P:sulfur compound biosynthetic process"/>
    <property type="evidence" value="ECO:0007669"/>
    <property type="project" value="UniProtKB-ARBA"/>
</dbReference>
<dbReference type="PROSITE" id="PS51918">
    <property type="entry name" value="RADICAL_SAM"/>
    <property type="match status" value="1"/>
</dbReference>
<keyword evidence="3" id="KW-0479">Metal-binding</keyword>
<dbReference type="GO" id="GO:0046872">
    <property type="term" value="F:metal ion binding"/>
    <property type="evidence" value="ECO:0007669"/>
    <property type="project" value="UniProtKB-KW"/>
</dbReference>
<keyword evidence="4 7" id="KW-0408">Iron</keyword>
<evidence type="ECO:0000256" key="5">
    <source>
        <dbReference type="ARBA" id="ARBA00023014"/>
    </source>
</evidence>
<evidence type="ECO:0000256" key="1">
    <source>
        <dbReference type="ARBA" id="ARBA00022485"/>
    </source>
</evidence>